<dbReference type="Proteomes" id="UP000253034">
    <property type="component" value="Unassembled WGS sequence"/>
</dbReference>
<name>A0A369BH51_9FIRM</name>
<accession>A0A369BH51</accession>
<sequence>MKISNKTIDYRLKADDQNGTMHLIDDAADLQLPSIEKPTDTIKGAGILGEIDLPAYGQVGSMTFTVNSRADSAKYSMLSRPGPIKFEAVWVNDTFDSSGMSMKTQSNKVFMTGFNKKYDPGKVEVGGTADGSSEFEIVYYRKIVNGIETFLIDKLNGKYVVNGKDYMESIRAALA</sequence>
<comment type="caution">
    <text evidence="1">The sequence shown here is derived from an EMBL/GenBank/DDBJ whole genome shotgun (WGS) entry which is preliminary data.</text>
</comment>
<evidence type="ECO:0000313" key="1">
    <source>
        <dbReference type="EMBL" id="RCX20880.1"/>
    </source>
</evidence>
<keyword evidence="2" id="KW-1185">Reference proteome</keyword>
<proteinExistence type="predicted"/>
<evidence type="ECO:0000313" key="2">
    <source>
        <dbReference type="Proteomes" id="UP000253034"/>
    </source>
</evidence>
<dbReference type="AlphaFoldDB" id="A0A369BH51"/>
<evidence type="ECO:0008006" key="3">
    <source>
        <dbReference type="Google" id="ProtNLM"/>
    </source>
</evidence>
<dbReference type="RefSeq" id="WP_114295834.1">
    <property type="nucleotide sequence ID" value="NZ_QPJT01000001.1"/>
</dbReference>
<protein>
    <recommendedName>
        <fullName evidence="3">Phage tail protein</fullName>
    </recommendedName>
</protein>
<gene>
    <name evidence="1" type="ORF">DFR58_10182</name>
</gene>
<dbReference type="EMBL" id="QPJT01000001">
    <property type="protein sequence ID" value="RCX20880.1"/>
    <property type="molecule type" value="Genomic_DNA"/>
</dbReference>
<dbReference type="OrthoDB" id="9814992at2"/>
<reference evidence="1 2" key="1">
    <citation type="submission" date="2018-07" db="EMBL/GenBank/DDBJ databases">
        <title>Genomic Encyclopedia of Type Strains, Phase IV (KMG-IV): sequencing the most valuable type-strain genomes for metagenomic binning, comparative biology and taxonomic classification.</title>
        <authorList>
            <person name="Goeker M."/>
        </authorList>
    </citation>
    <scope>NUCLEOTIDE SEQUENCE [LARGE SCALE GENOMIC DNA]</scope>
    <source>
        <strain evidence="1 2">DSM 27016</strain>
    </source>
</reference>
<organism evidence="1 2">
    <name type="scientific">Anaerobacterium chartisolvens</name>
    <dbReference type="NCBI Taxonomy" id="1297424"/>
    <lineage>
        <taxon>Bacteria</taxon>
        <taxon>Bacillati</taxon>
        <taxon>Bacillota</taxon>
        <taxon>Clostridia</taxon>
        <taxon>Eubacteriales</taxon>
        <taxon>Oscillospiraceae</taxon>
        <taxon>Anaerobacterium</taxon>
    </lineage>
</organism>
<dbReference type="Pfam" id="PF04985">
    <property type="entry name" value="Phage_tube"/>
    <property type="match status" value="1"/>
</dbReference>
<dbReference type="InterPro" id="IPR006498">
    <property type="entry name" value="Tail_tube"/>
</dbReference>